<evidence type="ECO:0000256" key="3">
    <source>
        <dbReference type="ARBA" id="ARBA00022475"/>
    </source>
</evidence>
<feature type="transmembrane region" description="Helical" evidence="7">
    <location>
        <begin position="386"/>
        <end position="406"/>
    </location>
</feature>
<gene>
    <name evidence="8" type="ORF">Kpho01_30530</name>
</gene>
<feature type="transmembrane region" description="Helical" evidence="7">
    <location>
        <begin position="301"/>
        <end position="318"/>
    </location>
</feature>
<dbReference type="SUPFAM" id="SSF103473">
    <property type="entry name" value="MFS general substrate transporter"/>
    <property type="match status" value="1"/>
</dbReference>
<organism evidence="8 9">
    <name type="scientific">Kitasatospora phosalacinea</name>
    <dbReference type="NCBI Taxonomy" id="2065"/>
    <lineage>
        <taxon>Bacteria</taxon>
        <taxon>Bacillati</taxon>
        <taxon>Actinomycetota</taxon>
        <taxon>Actinomycetes</taxon>
        <taxon>Kitasatosporales</taxon>
        <taxon>Streptomycetaceae</taxon>
        <taxon>Kitasatospora</taxon>
    </lineage>
</organism>
<proteinExistence type="predicted"/>
<dbReference type="Proteomes" id="UP001165143">
    <property type="component" value="Unassembled WGS sequence"/>
</dbReference>
<dbReference type="Gene3D" id="1.20.1250.20">
    <property type="entry name" value="MFS general substrate transporter like domains"/>
    <property type="match status" value="1"/>
</dbReference>
<dbReference type="PANTHER" id="PTHR23513">
    <property type="entry name" value="INTEGRAL MEMBRANE EFFLUX PROTEIN-RELATED"/>
    <property type="match status" value="1"/>
</dbReference>
<keyword evidence="5 7" id="KW-1133">Transmembrane helix</keyword>
<evidence type="ECO:0000256" key="2">
    <source>
        <dbReference type="ARBA" id="ARBA00022448"/>
    </source>
</evidence>
<evidence type="ECO:0000313" key="9">
    <source>
        <dbReference type="Proteomes" id="UP001165143"/>
    </source>
</evidence>
<keyword evidence="4 7" id="KW-0812">Transmembrane</keyword>
<sequence>MSTESGTLPSRAPGVLARIGGALREPRFRVWFLGQLTSASGSMAQSVALSWVVLERTGNALWLSALTACFWGPTLLLGPWAGALVDRYDRRRLLLITQPLLMAIAATLSLLAATDRLTIAPILVLSALSGATTTVDAPARQVYVIDLVGEKAVASAVGLWEVALNAARVIGPGAAGALLATTGPAACFAVNGLAYCAPLLVLTRLAPSTVTPPRGAKRGGEVREGFGYVWRTPLLRTLMPMVAFSGLIFSMGIALPPLVERSLHLGGGGYGAMMAAFGLGGLPGALLAAGAPEPSAQRVRVLALGTGASILCVAWAPATPVAFVAMAATGLTSIWFIAAANTLVQLRSDPGLRGRVMALWGVAMTGTVPFTGLLVTALAQHVDARVAFSLSGAGLALATLAGWRALQD</sequence>
<comment type="subcellular location">
    <subcellularLocation>
        <location evidence="1">Cell membrane</location>
        <topology evidence="1">Multi-pass membrane protein</topology>
    </subcellularLocation>
</comment>
<dbReference type="RefSeq" id="WP_033253392.1">
    <property type="nucleotide sequence ID" value="NZ_BSRX01000016.1"/>
</dbReference>
<dbReference type="Pfam" id="PF05977">
    <property type="entry name" value="MFS_3"/>
    <property type="match status" value="1"/>
</dbReference>
<evidence type="ECO:0000256" key="7">
    <source>
        <dbReference type="SAM" id="Phobius"/>
    </source>
</evidence>
<feature type="transmembrane region" description="Helical" evidence="7">
    <location>
        <begin position="356"/>
        <end position="380"/>
    </location>
</feature>
<feature type="transmembrane region" description="Helical" evidence="7">
    <location>
        <begin position="30"/>
        <end position="54"/>
    </location>
</feature>
<dbReference type="OrthoDB" id="9775268at2"/>
<feature type="transmembrane region" description="Helical" evidence="7">
    <location>
        <begin position="93"/>
        <end position="113"/>
    </location>
</feature>
<name>A0A9W6PHP0_9ACTN</name>
<dbReference type="EMBL" id="BSRX01000016">
    <property type="protein sequence ID" value="GLW55042.1"/>
    <property type="molecule type" value="Genomic_DNA"/>
</dbReference>
<comment type="caution">
    <text evidence="8">The sequence shown here is derived from an EMBL/GenBank/DDBJ whole genome shotgun (WGS) entry which is preliminary data.</text>
</comment>
<keyword evidence="3" id="KW-1003">Cell membrane</keyword>
<feature type="transmembrane region" description="Helical" evidence="7">
    <location>
        <begin position="270"/>
        <end position="289"/>
    </location>
</feature>
<dbReference type="PANTHER" id="PTHR23513:SF11">
    <property type="entry name" value="STAPHYLOFERRIN A TRANSPORTER"/>
    <property type="match status" value="1"/>
</dbReference>
<dbReference type="GO" id="GO:0005886">
    <property type="term" value="C:plasma membrane"/>
    <property type="evidence" value="ECO:0007669"/>
    <property type="project" value="UniProtKB-SubCell"/>
</dbReference>
<feature type="transmembrane region" description="Helical" evidence="7">
    <location>
        <begin position="324"/>
        <end position="344"/>
    </location>
</feature>
<evidence type="ECO:0000256" key="5">
    <source>
        <dbReference type="ARBA" id="ARBA00022989"/>
    </source>
</evidence>
<evidence type="ECO:0000256" key="4">
    <source>
        <dbReference type="ARBA" id="ARBA00022692"/>
    </source>
</evidence>
<dbReference type="AlphaFoldDB" id="A0A9W6PHP0"/>
<feature type="transmembrane region" description="Helical" evidence="7">
    <location>
        <begin position="238"/>
        <end position="258"/>
    </location>
</feature>
<accession>A0A9W6PHP0</accession>
<feature type="transmembrane region" description="Helical" evidence="7">
    <location>
        <begin position="60"/>
        <end position="81"/>
    </location>
</feature>
<evidence type="ECO:0000256" key="6">
    <source>
        <dbReference type="ARBA" id="ARBA00023136"/>
    </source>
</evidence>
<evidence type="ECO:0000256" key="1">
    <source>
        <dbReference type="ARBA" id="ARBA00004651"/>
    </source>
</evidence>
<keyword evidence="6 7" id="KW-0472">Membrane</keyword>
<reference evidence="8" key="1">
    <citation type="submission" date="2023-02" db="EMBL/GenBank/DDBJ databases">
        <title>Kitasatospora phosalacinea NBRC 14362.</title>
        <authorList>
            <person name="Ichikawa N."/>
            <person name="Sato H."/>
            <person name="Tonouchi N."/>
        </authorList>
    </citation>
    <scope>NUCLEOTIDE SEQUENCE</scope>
    <source>
        <strain evidence="8">NBRC 14362</strain>
    </source>
</reference>
<evidence type="ECO:0000313" key="8">
    <source>
        <dbReference type="EMBL" id="GLW55042.1"/>
    </source>
</evidence>
<dbReference type="CDD" id="cd06173">
    <property type="entry name" value="MFS_MefA_like"/>
    <property type="match status" value="1"/>
</dbReference>
<keyword evidence="2" id="KW-0813">Transport</keyword>
<dbReference type="InterPro" id="IPR036259">
    <property type="entry name" value="MFS_trans_sf"/>
</dbReference>
<protein>
    <submittedName>
        <fullName evidence="8">MFS transporter</fullName>
    </submittedName>
</protein>
<dbReference type="InterPro" id="IPR010290">
    <property type="entry name" value="TM_effector"/>
</dbReference>